<protein>
    <recommendedName>
        <fullName evidence="1">CD-NTase-associated protein 12/Pycsar effector protein TIR domain-containing protein</fullName>
    </recommendedName>
</protein>
<keyword evidence="3" id="KW-1185">Reference proteome</keyword>
<sequence length="246" mass="27605">MERPRVFIGSSKESLRVAEAFADGIVHFAEHVLWSEGVFEPGQYNLPSLIGIARSIKYAVIVLNHDDLVNSRNQESWAPRDNVIFELGLFMGIISPTNVFFLVPIDRRNLKIPSDLMGITPLEYDSNRSDNNMESATGVAVRQLRRILGARSTQPYVTTQDSGYTNFTEGNNDGNLKVNSAVVDEYIRLVTSPNADISGLNNVSFLLKQAHYYNLTASQLIEALVRLRIDSEMRTSIIMSYTSKRD</sequence>
<evidence type="ECO:0000313" key="3">
    <source>
        <dbReference type="Proteomes" id="UP001064971"/>
    </source>
</evidence>
<dbReference type="Proteomes" id="UP001064971">
    <property type="component" value="Chromosome"/>
</dbReference>
<dbReference type="EMBL" id="AP026560">
    <property type="protein sequence ID" value="BDP41518.1"/>
    <property type="molecule type" value="Genomic_DNA"/>
</dbReference>
<dbReference type="RefSeq" id="WP_264777279.1">
    <property type="nucleotide sequence ID" value="NZ_AP026560.1"/>
</dbReference>
<reference evidence="2" key="1">
    <citation type="submission" date="2022-07" db="EMBL/GenBank/DDBJ databases">
        <title>Complete Genome Sequence of the Radioresistant Bacterium Deinococcus aetherius ST0316, Isolated from the Air Dust collected in Lower Stratosphere above Japan.</title>
        <authorList>
            <person name="Satoh K."/>
            <person name="Hagiwara K."/>
            <person name="Katsumata K."/>
            <person name="Kubo A."/>
            <person name="Yokobori S."/>
            <person name="Yamagishi A."/>
            <person name="Oono Y."/>
            <person name="Narumi I."/>
        </authorList>
    </citation>
    <scope>NUCLEOTIDE SEQUENCE</scope>
    <source>
        <strain evidence="2">ST0316</strain>
    </source>
</reference>
<organism evidence="2 3">
    <name type="scientific">Deinococcus aetherius</name>
    <dbReference type="NCBI Taxonomy" id="200252"/>
    <lineage>
        <taxon>Bacteria</taxon>
        <taxon>Thermotogati</taxon>
        <taxon>Deinococcota</taxon>
        <taxon>Deinococci</taxon>
        <taxon>Deinococcales</taxon>
        <taxon>Deinococcaceae</taxon>
        <taxon>Deinococcus</taxon>
    </lineage>
</organism>
<proteinExistence type="predicted"/>
<feature type="domain" description="CD-NTase-associated protein 12/Pycsar effector protein TIR" evidence="1">
    <location>
        <begin position="5"/>
        <end position="125"/>
    </location>
</feature>
<accession>A0ABN6RDR0</accession>
<dbReference type="InterPro" id="IPR019302">
    <property type="entry name" value="CAP12/PCTIR_TIR_dom"/>
</dbReference>
<name>A0ABN6RDR0_9DEIO</name>
<evidence type="ECO:0000313" key="2">
    <source>
        <dbReference type="EMBL" id="BDP41518.1"/>
    </source>
</evidence>
<dbReference type="Pfam" id="PF10137">
    <property type="entry name" value="CAP12-PCTIR_TIR"/>
    <property type="match status" value="1"/>
</dbReference>
<evidence type="ECO:0000259" key="1">
    <source>
        <dbReference type="Pfam" id="PF10137"/>
    </source>
</evidence>
<gene>
    <name evidence="2" type="ORF">DAETH_14870</name>
</gene>